<dbReference type="Proteomes" id="UP000437862">
    <property type="component" value="Chromosome"/>
</dbReference>
<reference evidence="6 7" key="1">
    <citation type="journal article" date="2015" name="Stand. Genomic Sci.">
        <title>Genomic Encyclopedia of Bacterial and Archaeal Type Strains, Phase III: the genomes of soil and plant-associated and newly described type strains.</title>
        <authorList>
            <person name="Whitman W.B."/>
            <person name="Woyke T."/>
            <person name="Klenk H.P."/>
            <person name="Zhou Y."/>
            <person name="Lilburn T.G."/>
            <person name="Beck B.J."/>
            <person name="De Vos P."/>
            <person name="Vandamme P."/>
            <person name="Eisen J.A."/>
            <person name="Garrity G."/>
            <person name="Hugenholtz P."/>
            <person name="Kyrpides N.C."/>
        </authorList>
    </citation>
    <scope>NUCLEOTIDE SEQUENCE [LARGE SCALE GENOMIC DNA]</scope>
    <source>
        <strain evidence="6 7">CGMCC 1.10685</strain>
    </source>
</reference>
<feature type="domain" description="GGDEF" evidence="4">
    <location>
        <begin position="433"/>
        <end position="566"/>
    </location>
</feature>
<evidence type="ECO:0000259" key="2">
    <source>
        <dbReference type="PROSITE" id="PS50113"/>
    </source>
</evidence>
<dbReference type="AlphaFoldDB" id="A0A562PVP6"/>
<dbReference type="EMBL" id="VLKW01000003">
    <property type="protein sequence ID" value="TWI48494.1"/>
    <property type="molecule type" value="Genomic_DNA"/>
</dbReference>
<dbReference type="SMART" id="SM00091">
    <property type="entry name" value="PAS"/>
    <property type="match status" value="3"/>
</dbReference>
<dbReference type="InterPro" id="IPR001633">
    <property type="entry name" value="EAL_dom"/>
</dbReference>
<dbReference type="SMART" id="SM00267">
    <property type="entry name" value="GGDEF"/>
    <property type="match status" value="1"/>
</dbReference>
<evidence type="ECO:0000259" key="4">
    <source>
        <dbReference type="PROSITE" id="PS50887"/>
    </source>
</evidence>
<dbReference type="InterPro" id="IPR052155">
    <property type="entry name" value="Biofilm_reg_signaling"/>
</dbReference>
<dbReference type="CDD" id="cd01948">
    <property type="entry name" value="EAL"/>
    <property type="match status" value="1"/>
</dbReference>
<dbReference type="InterPro" id="IPR035965">
    <property type="entry name" value="PAS-like_dom_sf"/>
</dbReference>
<keyword evidence="8" id="KW-1185">Reference proteome</keyword>
<dbReference type="OrthoDB" id="9813903at2"/>
<protein>
    <submittedName>
        <fullName evidence="5">EAL domain-containing protein</fullName>
    </submittedName>
    <submittedName>
        <fullName evidence="6">PAS domain S-box-containing protein/diguanylate cyclase (GGDEF)-like protein</fullName>
    </submittedName>
</protein>
<evidence type="ECO:0000259" key="3">
    <source>
        <dbReference type="PROSITE" id="PS50883"/>
    </source>
</evidence>
<dbReference type="GO" id="GO:0003824">
    <property type="term" value="F:catalytic activity"/>
    <property type="evidence" value="ECO:0007669"/>
    <property type="project" value="UniProtKB-ARBA"/>
</dbReference>
<feature type="domain" description="PAC" evidence="2">
    <location>
        <begin position="99"/>
        <end position="150"/>
    </location>
</feature>
<reference evidence="5 8" key="3">
    <citation type="submission" date="2019-12" db="EMBL/GenBank/DDBJ databases">
        <title>Draft Genome Sequences of Six Type Strains of the Genus Massilia.</title>
        <authorList>
            <person name="Miess H."/>
            <person name="Frediansyah A."/>
            <person name="Goeker M."/>
            <person name="Gross H."/>
        </authorList>
    </citation>
    <scope>NUCLEOTIDE SEQUENCE [LARGE SCALE GENOMIC DNA]</scope>
    <source>
        <strain evidence="5 8">DSM 26639</strain>
    </source>
</reference>
<reference evidence="6" key="2">
    <citation type="submission" date="2019-07" db="EMBL/GenBank/DDBJ databases">
        <authorList>
            <person name="Whitman W."/>
            <person name="Huntemann M."/>
            <person name="Clum A."/>
            <person name="Pillay M."/>
            <person name="Palaniappan K."/>
            <person name="Varghese N."/>
            <person name="Mikhailova N."/>
            <person name="Stamatis D."/>
            <person name="Reddy T."/>
            <person name="Daum C."/>
            <person name="Shapiro N."/>
            <person name="Ivanova N."/>
            <person name="Kyrpides N."/>
            <person name="Woyke T."/>
        </authorList>
    </citation>
    <scope>NUCLEOTIDE SEQUENCE</scope>
    <source>
        <strain evidence="6">CGMCC 1.10685</strain>
    </source>
</reference>
<dbReference type="InterPro" id="IPR035919">
    <property type="entry name" value="EAL_sf"/>
</dbReference>
<dbReference type="SMART" id="SM00052">
    <property type="entry name" value="EAL"/>
    <property type="match status" value="1"/>
</dbReference>
<dbReference type="NCBIfam" id="TIGR00229">
    <property type="entry name" value="sensory_box"/>
    <property type="match status" value="3"/>
</dbReference>
<dbReference type="EMBL" id="CP046904">
    <property type="protein sequence ID" value="QGZ39597.1"/>
    <property type="molecule type" value="Genomic_DNA"/>
</dbReference>
<dbReference type="InterPro" id="IPR029787">
    <property type="entry name" value="Nucleotide_cyclase"/>
</dbReference>
<dbReference type="CDD" id="cd01949">
    <property type="entry name" value="GGDEF"/>
    <property type="match status" value="1"/>
</dbReference>
<dbReference type="PROSITE" id="PS50883">
    <property type="entry name" value="EAL"/>
    <property type="match status" value="1"/>
</dbReference>
<accession>A0A562PVP6</accession>
<dbReference type="FunFam" id="3.30.70.270:FF:000001">
    <property type="entry name" value="Diguanylate cyclase domain protein"/>
    <property type="match status" value="1"/>
</dbReference>
<dbReference type="PROSITE" id="PS50113">
    <property type="entry name" value="PAC"/>
    <property type="match status" value="2"/>
</dbReference>
<dbReference type="Pfam" id="PF13426">
    <property type="entry name" value="PAS_9"/>
    <property type="match status" value="1"/>
</dbReference>
<feature type="domain" description="EAL" evidence="3">
    <location>
        <begin position="575"/>
        <end position="822"/>
    </location>
</feature>
<dbReference type="SUPFAM" id="SSF55073">
    <property type="entry name" value="Nucleotide cyclase"/>
    <property type="match status" value="1"/>
</dbReference>
<evidence type="ECO:0000313" key="6">
    <source>
        <dbReference type="EMBL" id="TWI48494.1"/>
    </source>
</evidence>
<evidence type="ECO:0000313" key="5">
    <source>
        <dbReference type="EMBL" id="QGZ39597.1"/>
    </source>
</evidence>
<dbReference type="Gene3D" id="3.30.70.270">
    <property type="match status" value="1"/>
</dbReference>
<evidence type="ECO:0000313" key="7">
    <source>
        <dbReference type="Proteomes" id="UP000315112"/>
    </source>
</evidence>
<gene>
    <name evidence="5" type="ORF">GO485_11420</name>
    <name evidence="6" type="ORF">IP92_01884</name>
</gene>
<dbReference type="InterPro" id="IPR000700">
    <property type="entry name" value="PAS-assoc_C"/>
</dbReference>
<dbReference type="PROSITE" id="PS50112">
    <property type="entry name" value="PAS"/>
    <property type="match status" value="2"/>
</dbReference>
<dbReference type="InterPro" id="IPR001610">
    <property type="entry name" value="PAC"/>
</dbReference>
<dbReference type="PROSITE" id="PS50887">
    <property type="entry name" value="GGDEF"/>
    <property type="match status" value="1"/>
</dbReference>
<dbReference type="InterPro" id="IPR013767">
    <property type="entry name" value="PAS_fold"/>
</dbReference>
<evidence type="ECO:0000259" key="1">
    <source>
        <dbReference type="PROSITE" id="PS50112"/>
    </source>
</evidence>
<dbReference type="Gene3D" id="3.30.450.20">
    <property type="entry name" value="PAS domain"/>
    <property type="match status" value="3"/>
</dbReference>
<dbReference type="SMART" id="SM00086">
    <property type="entry name" value="PAC"/>
    <property type="match status" value="3"/>
</dbReference>
<dbReference type="Gene3D" id="3.20.20.450">
    <property type="entry name" value="EAL domain"/>
    <property type="match status" value="1"/>
</dbReference>
<dbReference type="SUPFAM" id="SSF55785">
    <property type="entry name" value="PYP-like sensor domain (PAS domain)"/>
    <property type="match status" value="3"/>
</dbReference>
<dbReference type="InterPro" id="IPR000160">
    <property type="entry name" value="GGDEF_dom"/>
</dbReference>
<dbReference type="CDD" id="cd00130">
    <property type="entry name" value="PAS"/>
    <property type="match status" value="3"/>
</dbReference>
<dbReference type="PANTHER" id="PTHR44757">
    <property type="entry name" value="DIGUANYLATE CYCLASE DGCP"/>
    <property type="match status" value="1"/>
</dbReference>
<sequence>MDQTDTIPSVVNQGHPAFAALDLIARLVAALELTPLVAVFSFDRDGIVRFCNHACAQLCGLAPEQVIGQPRKQLFMRGEREAEHDRLVDEVWRTGQHSPSGDWQVRTASGRELWLYSTLVPIYHEGALTQVFCMDVDVTARKREEDALAAAGTNFRQMFVKSGDAILLVRNGRIEEANPAALQLFKCPDAQALTGRRLADFSPQQQPGGGVSLDAARTLEEQAYAQGNCRFDWRYVDCRGSPFWAEVLMTSITLDHEYLFYVVVRDISARKSAERTLYLAAQVFENSRDAILLTDRDRHVISINRAYAEITGYSSADMLGKPISVYRSGVEDEAFFREVWQQIDATDHWQGEIWSRRKCGELFPAWLALTAIRDTQDRISNYMAILSDITERKRNEEHTRHLAEHDFLTDLPNRVLLLDRLSLALSTARRKGSMLAILFLDLDRFKQINDTLGHQVGDLLLKEVAVRLLKCVRKVDTVSRQGGDEFVIILADIGGIDHAAHVAATIRHAIGQPYLIGGHELHVSTSIGVSIFPSDGEDIDTLVKNADIAMYHAKQGGRDNFQFFSTEMNERIVERASFEHGLRQALAEQQFELAFEPELDIASGALVGAEALIRWRHPELGLLRPDRFIGVAEEAGLMVPIGAWVLREACRHARGWHEAGHAVTVAVNLSPAQFLQRDLLEHVRAALDDAGLAPHYLELELTEAIIMKGGAATADTLRALRRLGVRLSLDDFGTGWSRLDQLKDYPIDKLKIAQAFMHDGGDTIAIRTIIAMARSMEMTVIAEGVETAEQLEFLRGQGCDQYQGHHADAAVQASGLDGLLRN</sequence>
<feature type="domain" description="PAS" evidence="1">
    <location>
        <begin position="282"/>
        <end position="321"/>
    </location>
</feature>
<dbReference type="SUPFAM" id="SSF141868">
    <property type="entry name" value="EAL domain-like"/>
    <property type="match status" value="1"/>
</dbReference>
<evidence type="ECO:0000313" key="8">
    <source>
        <dbReference type="Proteomes" id="UP000437862"/>
    </source>
</evidence>
<dbReference type="Pfam" id="PF00989">
    <property type="entry name" value="PAS"/>
    <property type="match status" value="2"/>
</dbReference>
<dbReference type="InterPro" id="IPR000014">
    <property type="entry name" value="PAS"/>
</dbReference>
<dbReference type="NCBIfam" id="TIGR00254">
    <property type="entry name" value="GGDEF"/>
    <property type="match status" value="1"/>
</dbReference>
<feature type="domain" description="PAS" evidence="1">
    <location>
        <begin position="23"/>
        <end position="69"/>
    </location>
</feature>
<name>A0A562PVP6_9BURK</name>
<dbReference type="Proteomes" id="UP000315112">
    <property type="component" value="Unassembled WGS sequence"/>
</dbReference>
<dbReference type="PANTHER" id="PTHR44757:SF2">
    <property type="entry name" value="BIOFILM ARCHITECTURE MAINTENANCE PROTEIN MBAA"/>
    <property type="match status" value="1"/>
</dbReference>
<dbReference type="GO" id="GO:0006355">
    <property type="term" value="P:regulation of DNA-templated transcription"/>
    <property type="evidence" value="ECO:0007669"/>
    <property type="project" value="InterPro"/>
</dbReference>
<dbReference type="Pfam" id="PF00563">
    <property type="entry name" value="EAL"/>
    <property type="match status" value="1"/>
</dbReference>
<proteinExistence type="predicted"/>
<dbReference type="RefSeq" id="WP_145874287.1">
    <property type="nucleotide sequence ID" value="NZ_CP046904.1"/>
</dbReference>
<dbReference type="InterPro" id="IPR043128">
    <property type="entry name" value="Rev_trsase/Diguanyl_cyclase"/>
</dbReference>
<dbReference type="Pfam" id="PF00990">
    <property type="entry name" value="GGDEF"/>
    <property type="match status" value="1"/>
</dbReference>
<feature type="domain" description="PAC" evidence="2">
    <location>
        <begin position="349"/>
        <end position="401"/>
    </location>
</feature>
<organism evidence="6 7">
    <name type="scientific">Pseudoduganella flava</name>
    <dbReference type="NCBI Taxonomy" id="871742"/>
    <lineage>
        <taxon>Bacteria</taxon>
        <taxon>Pseudomonadati</taxon>
        <taxon>Pseudomonadota</taxon>
        <taxon>Betaproteobacteria</taxon>
        <taxon>Burkholderiales</taxon>
        <taxon>Oxalobacteraceae</taxon>
        <taxon>Telluria group</taxon>
        <taxon>Pseudoduganella</taxon>
    </lineage>
</organism>